<dbReference type="GO" id="GO:0034039">
    <property type="term" value="F:8-oxo-7,8-dihydroguanine DNA N-glycosylase activity"/>
    <property type="evidence" value="ECO:0007669"/>
    <property type="project" value="TreeGrafter"/>
</dbReference>
<dbReference type="FunFam" id="1.10.1670.10:FF:000002">
    <property type="entry name" value="Adenine DNA glycosylase"/>
    <property type="match status" value="1"/>
</dbReference>
<comment type="function">
    <text evidence="17">Involved in oxidative DNA damage repair. Initiates repair of A*oxoG to C*G by removing the inappropriately paired adenine base from the DNA backbone. Possesses both adenine and 2-OH-A DNA glycosylase activities.</text>
</comment>
<comment type="cofactor">
    <cofactor evidence="18">
        <name>[4Fe-4S] cluster</name>
        <dbReference type="ChEBI" id="CHEBI:49883"/>
    </cofactor>
    <text evidence="18">Binds 1 [4Fe-4S] cluster.</text>
</comment>
<keyword evidence="14" id="KW-0234">DNA repair</keyword>
<keyword evidence="11 18" id="KW-0408">Iron</keyword>
<dbReference type="InterPro" id="IPR003651">
    <property type="entry name" value="Endonuclease3_FeS-loop_motif"/>
</dbReference>
<comment type="subcellular location">
    <subcellularLocation>
        <location evidence="3">Mitochondrion</location>
    </subcellularLocation>
    <subcellularLocation>
        <location evidence="2">Nucleus</location>
    </subcellularLocation>
</comment>
<keyword evidence="12" id="KW-0411">Iron-sulfur</keyword>
<keyword evidence="13" id="KW-0496">Mitochondrion</keyword>
<dbReference type="GO" id="GO:0006298">
    <property type="term" value="P:mismatch repair"/>
    <property type="evidence" value="ECO:0007669"/>
    <property type="project" value="TreeGrafter"/>
</dbReference>
<dbReference type="SUPFAM" id="SSF48150">
    <property type="entry name" value="DNA-glycosylase"/>
    <property type="match status" value="1"/>
</dbReference>
<dbReference type="Pfam" id="PF00730">
    <property type="entry name" value="HhH-GPD"/>
    <property type="match status" value="1"/>
</dbReference>
<dbReference type="AlphaFoldDB" id="A0AAW1E9F4"/>
<evidence type="ECO:0000256" key="8">
    <source>
        <dbReference type="ARBA" id="ARBA00022723"/>
    </source>
</evidence>
<organism evidence="21 22">
    <name type="scientific">Zoarces viviparus</name>
    <name type="common">Viviparous eelpout</name>
    <name type="synonym">Blennius viviparus</name>
    <dbReference type="NCBI Taxonomy" id="48416"/>
    <lineage>
        <taxon>Eukaryota</taxon>
        <taxon>Metazoa</taxon>
        <taxon>Chordata</taxon>
        <taxon>Craniata</taxon>
        <taxon>Vertebrata</taxon>
        <taxon>Euteleostomi</taxon>
        <taxon>Actinopterygii</taxon>
        <taxon>Neopterygii</taxon>
        <taxon>Teleostei</taxon>
        <taxon>Neoteleostei</taxon>
        <taxon>Acanthomorphata</taxon>
        <taxon>Eupercaria</taxon>
        <taxon>Perciformes</taxon>
        <taxon>Cottioidei</taxon>
        <taxon>Zoarcales</taxon>
        <taxon>Zoarcidae</taxon>
        <taxon>Zoarcinae</taxon>
        <taxon>Zoarces</taxon>
    </lineage>
</organism>
<evidence type="ECO:0000256" key="9">
    <source>
        <dbReference type="ARBA" id="ARBA00022763"/>
    </source>
</evidence>
<dbReference type="SMART" id="SM00478">
    <property type="entry name" value="ENDO3c"/>
    <property type="match status" value="1"/>
</dbReference>
<feature type="region of interest" description="Disordered" evidence="19">
    <location>
        <begin position="20"/>
        <end position="53"/>
    </location>
</feature>
<evidence type="ECO:0000256" key="18">
    <source>
        <dbReference type="RuleBase" id="RU365096"/>
    </source>
</evidence>
<dbReference type="PANTHER" id="PTHR42944">
    <property type="entry name" value="ADENINE DNA GLYCOSYLASE"/>
    <property type="match status" value="1"/>
</dbReference>
<evidence type="ECO:0000256" key="2">
    <source>
        <dbReference type="ARBA" id="ARBA00004123"/>
    </source>
</evidence>
<dbReference type="Gene3D" id="1.10.1670.10">
    <property type="entry name" value="Helix-hairpin-Helix base-excision DNA repair enzymes (C-terminal)"/>
    <property type="match status" value="1"/>
</dbReference>
<evidence type="ECO:0000313" key="22">
    <source>
        <dbReference type="Proteomes" id="UP001488805"/>
    </source>
</evidence>
<gene>
    <name evidence="21" type="ORF">VZT92_021812</name>
</gene>
<dbReference type="InterPro" id="IPR044298">
    <property type="entry name" value="MIG/MutY"/>
</dbReference>
<dbReference type="InterPro" id="IPR003265">
    <property type="entry name" value="HhH-GPD_domain"/>
</dbReference>
<evidence type="ECO:0000256" key="19">
    <source>
        <dbReference type="SAM" id="MobiDB-lite"/>
    </source>
</evidence>
<dbReference type="InterPro" id="IPR004036">
    <property type="entry name" value="Endonuclease-III-like_CS2"/>
</dbReference>
<reference evidence="21 22" key="1">
    <citation type="journal article" date="2024" name="Genome Biol. Evol.">
        <title>Chromosome-level genome assembly of the viviparous eelpout Zoarces viviparus.</title>
        <authorList>
            <person name="Fuhrmann N."/>
            <person name="Brasseur M.V."/>
            <person name="Bakowski C.E."/>
            <person name="Podsiadlowski L."/>
            <person name="Prost S."/>
            <person name="Krehenwinkel H."/>
            <person name="Mayer C."/>
        </authorList>
    </citation>
    <scope>NUCLEOTIDE SEQUENCE [LARGE SCALE GENOMIC DNA]</scope>
    <source>
        <strain evidence="21">NO-MEL_2022_Ind0_liver</strain>
    </source>
</reference>
<dbReference type="InterPro" id="IPR011257">
    <property type="entry name" value="DNA_glycosylase"/>
</dbReference>
<name>A0AAW1E9F4_ZOAVI</name>
<protein>
    <recommendedName>
        <fullName evidence="6 18">Adenine DNA glycosylase</fullName>
        <ecNumber evidence="5 18">3.2.2.31</ecNumber>
    </recommendedName>
</protein>
<evidence type="ECO:0000256" key="17">
    <source>
        <dbReference type="ARBA" id="ARBA00058024"/>
    </source>
</evidence>
<dbReference type="PANTHER" id="PTHR42944:SF1">
    <property type="entry name" value="ADENINE DNA GLYCOSYLASE"/>
    <property type="match status" value="1"/>
</dbReference>
<evidence type="ECO:0000256" key="7">
    <source>
        <dbReference type="ARBA" id="ARBA00022485"/>
    </source>
</evidence>
<evidence type="ECO:0000259" key="20">
    <source>
        <dbReference type="SMART" id="SM00478"/>
    </source>
</evidence>
<evidence type="ECO:0000256" key="13">
    <source>
        <dbReference type="ARBA" id="ARBA00023128"/>
    </source>
</evidence>
<dbReference type="CDD" id="cd00056">
    <property type="entry name" value="ENDO3c"/>
    <property type="match status" value="1"/>
</dbReference>
<dbReference type="Pfam" id="PF14815">
    <property type="entry name" value="NUDIX_4"/>
    <property type="match status" value="1"/>
</dbReference>
<dbReference type="SUPFAM" id="SSF55811">
    <property type="entry name" value="Nudix"/>
    <property type="match status" value="1"/>
</dbReference>
<comment type="catalytic activity">
    <reaction evidence="1 18">
        <text>Hydrolyzes free adenine bases from 7,8-dihydro-8-oxoguanine:adenine mismatched double-stranded DNA, leaving an apurinic site.</text>
        <dbReference type="EC" id="3.2.2.31"/>
    </reaction>
</comment>
<evidence type="ECO:0000256" key="11">
    <source>
        <dbReference type="ARBA" id="ARBA00023004"/>
    </source>
</evidence>
<dbReference type="EC" id="3.2.2.31" evidence="5 18"/>
<feature type="region of interest" description="Disordered" evidence="19">
    <location>
        <begin position="484"/>
        <end position="521"/>
    </location>
</feature>
<keyword evidence="10" id="KW-0378">Hydrolase</keyword>
<dbReference type="SMART" id="SM00525">
    <property type="entry name" value="FES"/>
    <property type="match status" value="1"/>
</dbReference>
<dbReference type="EMBL" id="JBCEZU010000434">
    <property type="protein sequence ID" value="KAK9519059.1"/>
    <property type="molecule type" value="Genomic_DNA"/>
</dbReference>
<keyword evidence="22" id="KW-1185">Reference proteome</keyword>
<keyword evidence="16 18" id="KW-0326">Glycosidase</keyword>
<comment type="similarity">
    <text evidence="4 18">Belongs to the Nth/MutY family.</text>
</comment>
<dbReference type="Gene3D" id="3.90.79.10">
    <property type="entry name" value="Nucleoside Triphosphate Pyrophosphohydrolase"/>
    <property type="match status" value="1"/>
</dbReference>
<dbReference type="GO" id="GO:0035485">
    <property type="term" value="F:adenine/guanine mispair binding"/>
    <property type="evidence" value="ECO:0007669"/>
    <property type="project" value="TreeGrafter"/>
</dbReference>
<evidence type="ECO:0000256" key="14">
    <source>
        <dbReference type="ARBA" id="ARBA00023204"/>
    </source>
</evidence>
<keyword evidence="9 18" id="KW-0227">DNA damage</keyword>
<dbReference type="Proteomes" id="UP001488805">
    <property type="component" value="Unassembled WGS sequence"/>
</dbReference>
<dbReference type="PROSITE" id="PS01155">
    <property type="entry name" value="ENDONUCLEASE_III_2"/>
    <property type="match status" value="1"/>
</dbReference>
<keyword evidence="8" id="KW-0479">Metal-binding</keyword>
<comment type="caution">
    <text evidence="21">The sequence shown here is derived from an EMBL/GenBank/DDBJ whole genome shotgun (WGS) entry which is preliminary data.</text>
</comment>
<dbReference type="GO" id="GO:0005634">
    <property type="term" value="C:nucleus"/>
    <property type="evidence" value="ECO:0007669"/>
    <property type="project" value="UniProtKB-SubCell"/>
</dbReference>
<feature type="compositionally biased region" description="Basic and acidic residues" evidence="19">
    <location>
        <begin position="25"/>
        <end position="44"/>
    </location>
</feature>
<dbReference type="Pfam" id="PF00633">
    <property type="entry name" value="HHH"/>
    <property type="match status" value="1"/>
</dbReference>
<evidence type="ECO:0000256" key="5">
    <source>
        <dbReference type="ARBA" id="ARBA00012045"/>
    </source>
</evidence>
<dbReference type="Gene3D" id="1.10.340.30">
    <property type="entry name" value="Hypothetical protein, domain 2"/>
    <property type="match status" value="1"/>
</dbReference>
<evidence type="ECO:0000256" key="10">
    <source>
        <dbReference type="ARBA" id="ARBA00022801"/>
    </source>
</evidence>
<dbReference type="InterPro" id="IPR023170">
    <property type="entry name" value="HhH_base_excis_C"/>
</dbReference>
<evidence type="ECO:0000256" key="4">
    <source>
        <dbReference type="ARBA" id="ARBA00008343"/>
    </source>
</evidence>
<dbReference type="FunFam" id="3.90.79.10:FF:000026">
    <property type="entry name" value="Adenine DNA glycosylase"/>
    <property type="match status" value="1"/>
</dbReference>
<accession>A0AAW1E9F4</accession>
<proteinExistence type="inferred from homology"/>
<dbReference type="CDD" id="cd03431">
    <property type="entry name" value="NUDIX_DNA_Glycosylase_C-MutY"/>
    <property type="match status" value="1"/>
</dbReference>
<evidence type="ECO:0000256" key="6">
    <source>
        <dbReference type="ARBA" id="ARBA00022023"/>
    </source>
</evidence>
<dbReference type="GO" id="GO:0006284">
    <property type="term" value="P:base-excision repair"/>
    <property type="evidence" value="ECO:0007669"/>
    <property type="project" value="UniProtKB-UniRule"/>
</dbReference>
<feature type="domain" description="HhH-GPD" evidence="20">
    <location>
        <begin position="105"/>
        <end position="257"/>
    </location>
</feature>
<keyword evidence="15" id="KW-0539">Nucleus</keyword>
<sequence length="536" mass="59344">MLCLKMSRLRSAMLKGKRAGLEAVESAKPEQKRSKKAVKEEETTHASSPSPTYHAFQAPADVLLLRSQLLSWYDKEKRELPWRTLAVTESDLNIRTYAVWVSEIMLQQTQVATVIDYYNKWMKRWPTLQDLAAATLEEVNQMWAGLGYYSRGRRLHEGAQKVASELRGQMPRTVDSLLKQLPGVGRYTAAAVGSIALGQVTGAVDGNVIRVLCRLRAIGADSTSPAVTEALWSQANTLVDPERPGDFNQAMMELGARVCTPKAPLCSQCPVRSHCHSFRKVHVKQERNSRKLLGKLDRKPSTLPDIEDCMTSDTCPLCPSEPWDDDLGVQNFPRKPAKKPPRVERTLTYVVVRPGEDGEDGEDEYLLTQRPNKGLLAGLWEFPSLLQGEKSSGMKEKRALCAQISGLLGTHLTESLFQYVGEVVHIFSHIHQTYVVHSVCLKDADTQTPTGNAQWLTGSALQEAAVSTGVKKIVKLCDSVDSQKEQTSKGGKRQKHSGTKNNKNQQTSKTKKLSAAGSGSRQLSLSAFFNSVKQES</sequence>
<dbReference type="GO" id="GO:0005739">
    <property type="term" value="C:mitochondrion"/>
    <property type="evidence" value="ECO:0007669"/>
    <property type="project" value="UniProtKB-SubCell"/>
</dbReference>
<comment type="function">
    <text evidence="18">Adenine glycosylase active on G-A mispairs.</text>
</comment>
<dbReference type="FunFam" id="1.10.340.30:FF:000002">
    <property type="entry name" value="Adenine DNA glycosylase"/>
    <property type="match status" value="1"/>
</dbReference>
<evidence type="ECO:0000313" key="21">
    <source>
        <dbReference type="EMBL" id="KAK9519059.1"/>
    </source>
</evidence>
<evidence type="ECO:0000256" key="3">
    <source>
        <dbReference type="ARBA" id="ARBA00004173"/>
    </source>
</evidence>
<evidence type="ECO:0000256" key="12">
    <source>
        <dbReference type="ARBA" id="ARBA00023014"/>
    </source>
</evidence>
<feature type="compositionally biased region" description="Low complexity" evidence="19">
    <location>
        <begin position="499"/>
        <end position="508"/>
    </location>
</feature>
<dbReference type="GO" id="GO:0046872">
    <property type="term" value="F:metal ion binding"/>
    <property type="evidence" value="ECO:0007669"/>
    <property type="project" value="UniProtKB-UniRule"/>
</dbReference>
<evidence type="ECO:0000256" key="1">
    <source>
        <dbReference type="ARBA" id="ARBA00000843"/>
    </source>
</evidence>
<evidence type="ECO:0000256" key="16">
    <source>
        <dbReference type="ARBA" id="ARBA00023295"/>
    </source>
</evidence>
<dbReference type="InterPro" id="IPR000445">
    <property type="entry name" value="HhH_motif"/>
</dbReference>
<dbReference type="InterPro" id="IPR015797">
    <property type="entry name" value="NUDIX_hydrolase-like_dom_sf"/>
</dbReference>
<keyword evidence="7" id="KW-0004">4Fe-4S</keyword>
<evidence type="ECO:0000256" key="15">
    <source>
        <dbReference type="ARBA" id="ARBA00023242"/>
    </source>
</evidence>
<dbReference type="InterPro" id="IPR029119">
    <property type="entry name" value="MutY_C"/>
</dbReference>
<dbReference type="GO" id="GO:0051539">
    <property type="term" value="F:4 iron, 4 sulfur cluster binding"/>
    <property type="evidence" value="ECO:0007669"/>
    <property type="project" value="UniProtKB-UniRule"/>
</dbReference>
<dbReference type="GO" id="GO:0000701">
    <property type="term" value="F:purine-specific mismatch base pair DNA N-glycosylase activity"/>
    <property type="evidence" value="ECO:0007669"/>
    <property type="project" value="UniProtKB-EC"/>
</dbReference>
<dbReference type="GO" id="GO:0032357">
    <property type="term" value="F:oxidized purine DNA binding"/>
    <property type="evidence" value="ECO:0007669"/>
    <property type="project" value="TreeGrafter"/>
</dbReference>